<evidence type="ECO:0000313" key="1">
    <source>
        <dbReference type="EMBL" id="SHI53407.1"/>
    </source>
</evidence>
<dbReference type="OrthoDB" id="884804at2"/>
<reference evidence="1 2" key="1">
    <citation type="submission" date="2016-11" db="EMBL/GenBank/DDBJ databases">
        <authorList>
            <person name="Jaros S."/>
            <person name="Januszkiewicz K."/>
            <person name="Wedrychowicz H."/>
        </authorList>
    </citation>
    <scope>NUCLEOTIDE SEQUENCE [LARGE SCALE GENOMIC DNA]</scope>
    <source>
        <strain evidence="1 2">DSM 22807</strain>
    </source>
</reference>
<protein>
    <submittedName>
        <fullName evidence="1">Uncharacterized protein</fullName>
    </submittedName>
</protein>
<dbReference type="RefSeq" id="WP_045968975.1">
    <property type="nucleotide sequence ID" value="NZ_CP045292.1"/>
</dbReference>
<organism evidence="1 2">
    <name type="scientific">Flavobacterium haoranii</name>
    <dbReference type="NCBI Taxonomy" id="683124"/>
    <lineage>
        <taxon>Bacteria</taxon>
        <taxon>Pseudomonadati</taxon>
        <taxon>Bacteroidota</taxon>
        <taxon>Flavobacteriia</taxon>
        <taxon>Flavobacteriales</taxon>
        <taxon>Flavobacteriaceae</taxon>
        <taxon>Flavobacterium</taxon>
    </lineage>
</organism>
<sequence length="204" mass="24346">METQVSVKQIIKDFIYIGNQLKDLFKDDLEYKPIIDFVLAKDYLDEELDIPFPKMKDIEAATNLKSHILRKLLLKMHSKIFTYERKLNLSFNKVIYHFYISYFNYRCQFTIDKLTHVPRVGETINLPFVSALIPINHFYVENITHELENDCQIVLITLKVGSYSPYFHFMKDRALELREIGIMEIYDLSESEIKKIIYNKSPYR</sequence>
<accession>A0A1M6BXI4</accession>
<dbReference type="Proteomes" id="UP000184232">
    <property type="component" value="Unassembled WGS sequence"/>
</dbReference>
<proteinExistence type="predicted"/>
<keyword evidence="2" id="KW-1185">Reference proteome</keyword>
<evidence type="ECO:0000313" key="2">
    <source>
        <dbReference type="Proteomes" id="UP000184232"/>
    </source>
</evidence>
<dbReference type="EMBL" id="FQZH01000001">
    <property type="protein sequence ID" value="SHI53407.1"/>
    <property type="molecule type" value="Genomic_DNA"/>
</dbReference>
<gene>
    <name evidence="1" type="ORF">SAMN05444337_0225</name>
</gene>
<name>A0A1M6BXI4_9FLAO</name>
<dbReference type="AlphaFoldDB" id="A0A1M6BXI4"/>